<evidence type="ECO:0000256" key="2">
    <source>
        <dbReference type="ARBA" id="ARBA00022679"/>
    </source>
</evidence>
<dbReference type="GO" id="GO:0019899">
    <property type="term" value="F:enzyme binding"/>
    <property type="evidence" value="ECO:0007669"/>
    <property type="project" value="UniProtKB-ARBA"/>
</dbReference>
<keyword evidence="11" id="KW-1185">Reference proteome</keyword>
<dbReference type="OrthoDB" id="5919961at2759"/>
<dbReference type="InterPro" id="IPR050951">
    <property type="entry name" value="Retrovirus_Pol_polyprotein"/>
</dbReference>
<accession>G0P7A1</accession>
<dbReference type="EC" id="2.7.7.49" evidence="1"/>
<dbReference type="InParanoid" id="G0P7A1"/>
<evidence type="ECO:0000256" key="6">
    <source>
        <dbReference type="PROSITE-ProRule" id="PRU00047"/>
    </source>
</evidence>
<dbReference type="Pfam" id="PF23309">
    <property type="entry name" value="DUF7083"/>
    <property type="match status" value="1"/>
</dbReference>
<dbReference type="InterPro" id="IPR000477">
    <property type="entry name" value="RT_dom"/>
</dbReference>
<dbReference type="AlphaFoldDB" id="G0P7A1"/>
<evidence type="ECO:0000256" key="5">
    <source>
        <dbReference type="ARBA" id="ARBA00022759"/>
    </source>
</evidence>
<dbReference type="HOGENOM" id="CLU_000384_9_11_1"/>
<dbReference type="Gene3D" id="3.30.70.270">
    <property type="match status" value="2"/>
</dbReference>
<keyword evidence="5" id="KW-0378">Hydrolase</keyword>
<dbReference type="InterPro" id="IPR043128">
    <property type="entry name" value="Rev_trsase/Diguanyl_cyclase"/>
</dbReference>
<proteinExistence type="predicted"/>
<dbReference type="EMBL" id="GL380110">
    <property type="protein sequence ID" value="EGT46872.1"/>
    <property type="molecule type" value="Genomic_DNA"/>
</dbReference>
<dbReference type="Gene3D" id="4.10.60.10">
    <property type="entry name" value="Zinc finger, CCHC-type"/>
    <property type="match status" value="1"/>
</dbReference>
<evidence type="ECO:0000256" key="7">
    <source>
        <dbReference type="SAM" id="MobiDB-lite"/>
    </source>
</evidence>
<feature type="domain" description="CCHC-type" evidence="8">
    <location>
        <begin position="283"/>
        <end position="299"/>
    </location>
</feature>
<name>G0P7A1_CAEBE</name>
<dbReference type="InterPro" id="IPR055510">
    <property type="entry name" value="DUF7083"/>
</dbReference>
<feature type="domain" description="CCHC-type" evidence="8">
    <location>
        <begin position="264"/>
        <end position="279"/>
    </location>
</feature>
<dbReference type="OMA" id="QRHWAGR"/>
<keyword evidence="6" id="KW-0862">Zinc</keyword>
<feature type="domain" description="Reverse transcriptase" evidence="9">
    <location>
        <begin position="500"/>
        <end position="678"/>
    </location>
</feature>
<dbReference type="STRING" id="135651.G0P7A1"/>
<dbReference type="SUPFAM" id="SSF50630">
    <property type="entry name" value="Acid proteases"/>
    <property type="match status" value="1"/>
</dbReference>
<dbReference type="Pfam" id="PF00098">
    <property type="entry name" value="zf-CCHC"/>
    <property type="match status" value="2"/>
</dbReference>
<keyword evidence="6" id="KW-0863">Zinc-finger</keyword>
<dbReference type="SMART" id="SM00343">
    <property type="entry name" value="ZnF_C2HC"/>
    <property type="match status" value="2"/>
</dbReference>
<dbReference type="PANTHER" id="PTHR37984:SF5">
    <property type="entry name" value="PROTEIN NYNRIN-LIKE"/>
    <property type="match status" value="1"/>
</dbReference>
<protein>
    <recommendedName>
        <fullName evidence="1">RNA-directed DNA polymerase</fullName>
        <ecNumber evidence="1">2.7.7.49</ecNumber>
    </recommendedName>
</protein>
<dbReference type="Gene3D" id="3.10.10.10">
    <property type="entry name" value="HIV Type 1 Reverse Transcriptase, subunit A, domain 1"/>
    <property type="match status" value="1"/>
</dbReference>
<dbReference type="InterPro" id="IPR043502">
    <property type="entry name" value="DNA/RNA_pol_sf"/>
</dbReference>
<reference evidence="11" key="1">
    <citation type="submission" date="2011-07" db="EMBL/GenBank/DDBJ databases">
        <authorList>
            <consortium name="Caenorhabditis brenneri Sequencing and Analysis Consortium"/>
            <person name="Wilson R.K."/>
        </authorList>
    </citation>
    <scope>NUCLEOTIDE SEQUENCE [LARGE SCALE GENOMIC DNA]</scope>
    <source>
        <strain evidence="11">PB2801</strain>
    </source>
</reference>
<dbReference type="InterPro" id="IPR036875">
    <property type="entry name" value="Znf_CCHC_sf"/>
</dbReference>
<dbReference type="Pfam" id="PF00078">
    <property type="entry name" value="RVT_1"/>
    <property type="match status" value="1"/>
</dbReference>
<dbReference type="SUPFAM" id="SSF56672">
    <property type="entry name" value="DNA/RNA polymerases"/>
    <property type="match status" value="1"/>
</dbReference>
<dbReference type="CDD" id="cd01647">
    <property type="entry name" value="RT_LTR"/>
    <property type="match status" value="1"/>
</dbReference>
<dbReference type="SUPFAM" id="SSF57756">
    <property type="entry name" value="Retrovirus zinc finger-like domains"/>
    <property type="match status" value="1"/>
</dbReference>
<dbReference type="PROSITE" id="PS50158">
    <property type="entry name" value="ZF_CCHC"/>
    <property type="match status" value="2"/>
</dbReference>
<dbReference type="GO" id="GO:0004519">
    <property type="term" value="F:endonuclease activity"/>
    <property type="evidence" value="ECO:0007669"/>
    <property type="project" value="UniProtKB-KW"/>
</dbReference>
<dbReference type="GO" id="GO:0008270">
    <property type="term" value="F:zinc ion binding"/>
    <property type="evidence" value="ECO:0007669"/>
    <property type="project" value="UniProtKB-KW"/>
</dbReference>
<dbReference type="GO" id="GO:0003964">
    <property type="term" value="F:RNA-directed DNA polymerase activity"/>
    <property type="evidence" value="ECO:0007669"/>
    <property type="project" value="UniProtKB-EC"/>
</dbReference>
<dbReference type="PANTHER" id="PTHR37984">
    <property type="entry name" value="PROTEIN CBG26694"/>
    <property type="match status" value="1"/>
</dbReference>
<feature type="compositionally biased region" description="Basic residues" evidence="7">
    <location>
        <begin position="240"/>
        <end position="253"/>
    </location>
</feature>
<evidence type="ECO:0000313" key="11">
    <source>
        <dbReference type="Proteomes" id="UP000008068"/>
    </source>
</evidence>
<dbReference type="eggNOG" id="KOG0017">
    <property type="taxonomic scope" value="Eukaryota"/>
</dbReference>
<organism evidence="11">
    <name type="scientific">Caenorhabditis brenneri</name>
    <name type="common">Nematode worm</name>
    <dbReference type="NCBI Taxonomy" id="135651"/>
    <lineage>
        <taxon>Eukaryota</taxon>
        <taxon>Metazoa</taxon>
        <taxon>Ecdysozoa</taxon>
        <taxon>Nematoda</taxon>
        <taxon>Chromadorea</taxon>
        <taxon>Rhabditida</taxon>
        <taxon>Rhabditina</taxon>
        <taxon>Rhabditomorpha</taxon>
        <taxon>Rhabditoidea</taxon>
        <taxon>Rhabditidae</taxon>
        <taxon>Peloderinae</taxon>
        <taxon>Caenorhabditis</taxon>
    </lineage>
</organism>
<keyword evidence="6" id="KW-0479">Metal-binding</keyword>
<keyword evidence="2" id="KW-0808">Transferase</keyword>
<evidence type="ECO:0000256" key="1">
    <source>
        <dbReference type="ARBA" id="ARBA00012493"/>
    </source>
</evidence>
<dbReference type="Proteomes" id="UP000008068">
    <property type="component" value="Unassembled WGS sequence"/>
</dbReference>
<dbReference type="GO" id="GO:0003676">
    <property type="term" value="F:nucleic acid binding"/>
    <property type="evidence" value="ECO:0007669"/>
    <property type="project" value="InterPro"/>
</dbReference>
<dbReference type="Gene3D" id="2.40.70.10">
    <property type="entry name" value="Acid Proteases"/>
    <property type="match status" value="1"/>
</dbReference>
<evidence type="ECO:0000259" key="9">
    <source>
        <dbReference type="PROSITE" id="PS50878"/>
    </source>
</evidence>
<keyword evidence="5" id="KW-0255">Endonuclease</keyword>
<feature type="region of interest" description="Disordered" evidence="7">
    <location>
        <begin position="239"/>
        <end position="259"/>
    </location>
</feature>
<evidence type="ECO:0000256" key="4">
    <source>
        <dbReference type="ARBA" id="ARBA00022722"/>
    </source>
</evidence>
<dbReference type="GO" id="GO:0005737">
    <property type="term" value="C:cytoplasm"/>
    <property type="evidence" value="ECO:0007669"/>
    <property type="project" value="UniProtKB-ARBA"/>
</dbReference>
<keyword evidence="4" id="KW-0540">Nuclease</keyword>
<dbReference type="FunFam" id="3.30.70.270:FF:000020">
    <property type="entry name" value="Transposon Tf2-6 polyprotein-like Protein"/>
    <property type="match status" value="1"/>
</dbReference>
<sequence>MVNMMALLRKQMAEQAKRHEDSLQAITQMFAGIGMPVDKASEPTSGSQSQLISEIGSRITVFQFDLEAEKTFSKWYARHGTTISEDGKALEDKNKVSLLVGKLSDDVFEQYSKRICPKRFIEFSFDETVETLKSMFDIEKSLFSHRFACINIARDGDTPVEYTNKVNSLCELAMRKDTLRGLDSNADKQMRTYFIKLVEQKWEQKEVVKINDLCSEWQKMLRQNSVSLEIGKTEAAVKAVHTKGHGGKSSNKKPNREDSKEEACWNCGKSGHKKPDCTQKITKCFNCQKLGHMAKFCKSKKQNSTKRTQNVVVVEGGASDELSVNCVRQYVSAEVNNEIIEFQLDTGSDITLVGREDWIKMGEPRLEKCSTKVKSASGNEIKLLGRALVQFTLKGSKGSGYVYVRESANLLGLDWIEKSSEMSYHMGMMVNALKSEDTEGIQEELKVNFPEVFKEGLGTCTKEQAVLKVKPNSKPVFKPKRPVPYGALEAVEKELDRLEGLGVLKKVNYSQWAAPLVCVRKAGGDVRVCVDLSTGLNDALEDEDHPIPTPEDVFATLNGGKYFSNVDFKDAYLQVELAEESRHLFTINTHKGLFEYQRLVFGAKTAPMVFQRIMDKMITGLSGVKAYLDDVIIVGRTEKEQKDNLFKLFERISEYGFRVKLEKCKFLEKEIKFLGFIIDKDGRRPDESKVQVIKGMCDPKNQKELRSFMGMITYYSAFIPKMKTLRGPSDKLLMKDVEWKWTKVEVESFQKLKIYCLLT</sequence>
<dbReference type="InterPro" id="IPR021109">
    <property type="entry name" value="Peptidase_aspartic_dom_sf"/>
</dbReference>
<evidence type="ECO:0000256" key="3">
    <source>
        <dbReference type="ARBA" id="ARBA00022695"/>
    </source>
</evidence>
<evidence type="ECO:0000259" key="8">
    <source>
        <dbReference type="PROSITE" id="PS50158"/>
    </source>
</evidence>
<dbReference type="PROSITE" id="PS50878">
    <property type="entry name" value="RT_POL"/>
    <property type="match status" value="1"/>
</dbReference>
<gene>
    <name evidence="10" type="ORF">CAEBREN_15395</name>
</gene>
<evidence type="ECO:0000313" key="10">
    <source>
        <dbReference type="EMBL" id="EGT46872.1"/>
    </source>
</evidence>
<dbReference type="InterPro" id="IPR001878">
    <property type="entry name" value="Znf_CCHC"/>
</dbReference>
<keyword evidence="3" id="KW-0548">Nucleotidyltransferase</keyword>